<evidence type="ECO:0000313" key="2">
    <source>
        <dbReference type="Proteomes" id="UP000066487"/>
    </source>
</evidence>
<accession>A0A0N9WHH2</accession>
<reference evidence="1 2" key="2">
    <citation type="journal article" date="2018" name="Nature">
        <title>Mutant phenotypes for thousands of bacterial genes of unknown function.</title>
        <authorList>
            <person name="Price M.N."/>
            <person name="Wetmore K.M."/>
            <person name="Waters R.J."/>
            <person name="Callaghan M."/>
            <person name="Ray J."/>
            <person name="Liu H."/>
            <person name="Kuehl J.V."/>
            <person name="Melnyk R.A."/>
            <person name="Lamson J.S."/>
            <person name="Suh Y."/>
            <person name="Carlson H.K."/>
            <person name="Esquivel Z."/>
            <person name="Sadeeshkumar H."/>
            <person name="Chakraborty R."/>
            <person name="Zane G.M."/>
            <person name="Rubin B.E."/>
            <person name="Wall J.D."/>
            <person name="Visel A."/>
            <person name="Bristow J."/>
            <person name="Blow M.J."/>
            <person name="Arkin A.P."/>
            <person name="Deutschbauer A.M."/>
        </authorList>
    </citation>
    <scope>NUCLEOTIDE SEQUENCE [LARGE SCALE GENOMIC DNA]</scope>
    <source>
        <strain evidence="1 2">FW300-N2E3</strain>
    </source>
</reference>
<sequence>MTTQTPPRRFTPFTQIATDYPVLLIDSHAPLRELHACVSERLHAVLSYLTLMACTSLPDYSERDINTVTNVARLMVQDITDVFGVIEQRGFDAPANG</sequence>
<name>A0A0N9WHH2_PSEFL</name>
<dbReference type="AlphaFoldDB" id="A0A0N9WHH2"/>
<evidence type="ECO:0000313" key="1">
    <source>
        <dbReference type="EMBL" id="ALI00977.1"/>
    </source>
</evidence>
<proteinExistence type="predicted"/>
<dbReference type="EMBL" id="CP012830">
    <property type="protein sequence ID" value="ALI00977.1"/>
    <property type="molecule type" value="Genomic_DNA"/>
</dbReference>
<dbReference type="Proteomes" id="UP000066487">
    <property type="component" value="Chromosome"/>
</dbReference>
<dbReference type="OrthoDB" id="6983223at2"/>
<protein>
    <submittedName>
        <fullName evidence="1">Fructose-bisphosphate aldolase</fullName>
    </submittedName>
</protein>
<gene>
    <name evidence="1" type="ORF">AO353_07895</name>
</gene>
<organism evidence="1 2">
    <name type="scientific">Pseudomonas fluorescens</name>
    <dbReference type="NCBI Taxonomy" id="294"/>
    <lineage>
        <taxon>Bacteria</taxon>
        <taxon>Pseudomonadati</taxon>
        <taxon>Pseudomonadota</taxon>
        <taxon>Gammaproteobacteria</taxon>
        <taxon>Pseudomonadales</taxon>
        <taxon>Pseudomonadaceae</taxon>
        <taxon>Pseudomonas</taxon>
    </lineage>
</organism>
<reference evidence="2" key="1">
    <citation type="submission" date="2015-09" db="EMBL/GenBank/DDBJ databases">
        <title>Whole genome sequence of Pseudomonas fluorescens FW300-N2E3.</title>
        <authorList>
            <person name="Ray J."/>
            <person name="Melnyk R."/>
            <person name="Deutschbauer A."/>
        </authorList>
    </citation>
    <scope>NUCLEOTIDE SEQUENCE [LARGE SCALE GENOMIC DNA]</scope>
    <source>
        <strain evidence="2">FW300-N2E3</strain>
    </source>
</reference>
<dbReference type="RefSeq" id="WP_054594411.1">
    <property type="nucleotide sequence ID" value="NZ_CP012830.1"/>
</dbReference>